<dbReference type="Proteomes" id="UP000729701">
    <property type="component" value="Unassembled WGS sequence"/>
</dbReference>
<reference evidence="2" key="1">
    <citation type="submission" date="2021-05" db="EMBL/GenBank/DDBJ databases">
        <authorList>
            <person name="Pietrasiak N."/>
            <person name="Ward R."/>
            <person name="Stajich J.E."/>
            <person name="Kurbessoian T."/>
        </authorList>
    </citation>
    <scope>NUCLEOTIDE SEQUENCE</scope>
    <source>
        <strain evidence="2">GSE-NOS-MK-12-04C</strain>
    </source>
</reference>
<gene>
    <name evidence="2" type="ORF">KME60_07535</name>
</gene>
<dbReference type="Gene3D" id="3.40.50.720">
    <property type="entry name" value="NAD(P)-binding Rossmann-like Domain"/>
    <property type="match status" value="1"/>
</dbReference>
<reference evidence="2" key="2">
    <citation type="journal article" date="2022" name="Microbiol. Resour. Announc.">
        <title>Metagenome Sequencing to Explore Phylogenomics of Terrestrial Cyanobacteria.</title>
        <authorList>
            <person name="Ward R.D."/>
            <person name="Stajich J.E."/>
            <person name="Johansen J.R."/>
            <person name="Huntemann M."/>
            <person name="Clum A."/>
            <person name="Foster B."/>
            <person name="Foster B."/>
            <person name="Roux S."/>
            <person name="Palaniappan K."/>
            <person name="Varghese N."/>
            <person name="Mukherjee S."/>
            <person name="Reddy T.B.K."/>
            <person name="Daum C."/>
            <person name="Copeland A."/>
            <person name="Chen I.A."/>
            <person name="Ivanova N.N."/>
            <person name="Kyrpides N.C."/>
            <person name="Shapiro N."/>
            <person name="Eloe-Fadrosh E.A."/>
            <person name="Pietrasiak N."/>
        </authorList>
    </citation>
    <scope>NUCLEOTIDE SEQUENCE</scope>
    <source>
        <strain evidence="2">GSE-NOS-MK-12-04C</strain>
    </source>
</reference>
<evidence type="ECO:0000313" key="3">
    <source>
        <dbReference type="Proteomes" id="UP000729701"/>
    </source>
</evidence>
<dbReference type="SMART" id="SM00829">
    <property type="entry name" value="PKS_ER"/>
    <property type="match status" value="1"/>
</dbReference>
<feature type="domain" description="Enoyl reductase (ER)" evidence="1">
    <location>
        <begin position="10"/>
        <end position="310"/>
    </location>
</feature>
<accession>A0A951USI3</accession>
<dbReference type="PANTHER" id="PTHR44013">
    <property type="entry name" value="ZINC-TYPE ALCOHOL DEHYDROGENASE-LIKE PROTEIN C16A3.02C"/>
    <property type="match status" value="1"/>
</dbReference>
<dbReference type="InterPro" id="IPR020843">
    <property type="entry name" value="ER"/>
</dbReference>
<dbReference type="Gene3D" id="3.90.180.10">
    <property type="entry name" value="Medium-chain alcohol dehydrogenases, catalytic domain"/>
    <property type="match status" value="1"/>
</dbReference>
<name>A0A951USI3_9CYAN</name>
<dbReference type="InterPro" id="IPR052733">
    <property type="entry name" value="Chloroplast_QOR"/>
</dbReference>
<dbReference type="AlphaFoldDB" id="A0A951USI3"/>
<evidence type="ECO:0000259" key="1">
    <source>
        <dbReference type="SMART" id="SM00829"/>
    </source>
</evidence>
<evidence type="ECO:0000313" key="2">
    <source>
        <dbReference type="EMBL" id="MBW4667286.1"/>
    </source>
</evidence>
<dbReference type="InterPro" id="IPR013154">
    <property type="entry name" value="ADH-like_N"/>
</dbReference>
<dbReference type="Pfam" id="PF08240">
    <property type="entry name" value="ADH_N"/>
    <property type="match status" value="1"/>
</dbReference>
<protein>
    <submittedName>
        <fullName evidence="2">NAD(P)-dependent alcohol dehydrogenase</fullName>
    </submittedName>
</protein>
<dbReference type="SUPFAM" id="SSF50129">
    <property type="entry name" value="GroES-like"/>
    <property type="match status" value="1"/>
</dbReference>
<dbReference type="PANTHER" id="PTHR44013:SF1">
    <property type="entry name" value="ZINC-TYPE ALCOHOL DEHYDROGENASE-LIKE PROTEIN C16A3.02C"/>
    <property type="match status" value="1"/>
</dbReference>
<dbReference type="InterPro" id="IPR036291">
    <property type="entry name" value="NAD(P)-bd_dom_sf"/>
</dbReference>
<dbReference type="EMBL" id="JAHHGZ010000006">
    <property type="protein sequence ID" value="MBW4667286.1"/>
    <property type="molecule type" value="Genomic_DNA"/>
</dbReference>
<dbReference type="SUPFAM" id="SSF51735">
    <property type="entry name" value="NAD(P)-binding Rossmann-fold domains"/>
    <property type="match status" value="1"/>
</dbReference>
<dbReference type="GO" id="GO:0016491">
    <property type="term" value="F:oxidoreductase activity"/>
    <property type="evidence" value="ECO:0007669"/>
    <property type="project" value="InterPro"/>
</dbReference>
<proteinExistence type="predicted"/>
<dbReference type="CDD" id="cd08267">
    <property type="entry name" value="MDR1"/>
    <property type="match status" value="1"/>
</dbReference>
<dbReference type="Pfam" id="PF13602">
    <property type="entry name" value="ADH_zinc_N_2"/>
    <property type="match status" value="1"/>
</dbReference>
<organism evidence="2 3">
    <name type="scientific">Cyanomargarita calcarea GSE-NOS-MK-12-04C</name>
    <dbReference type="NCBI Taxonomy" id="2839659"/>
    <lineage>
        <taxon>Bacteria</taxon>
        <taxon>Bacillati</taxon>
        <taxon>Cyanobacteriota</taxon>
        <taxon>Cyanophyceae</taxon>
        <taxon>Nostocales</taxon>
        <taxon>Cyanomargaritaceae</taxon>
        <taxon>Cyanomargarita</taxon>
    </lineage>
</organism>
<dbReference type="InterPro" id="IPR011032">
    <property type="entry name" value="GroES-like_sf"/>
</dbReference>
<comment type="caution">
    <text evidence="2">The sequence shown here is derived from an EMBL/GenBank/DDBJ whole genome shotgun (WGS) entry which is preliminary data.</text>
</comment>
<sequence length="320" mass="34616">MKAMVIHQYGSCEVLKYEDVEQPKIKSDQMLIKVYASSVNPVDWKIRKGMLSLITGNKFPMILGVDMSGEVVEVGAQVTSFRPGDEIYGNVGIPGGAYAEYAVVNPKFVAKKPTNISHEEAAALPVAALTSLQALRNQGNLQPGQKVLINGAVGGVGSYAVQIAKALRAEVTGVCSTKNLELAKSLGSDSTIDYTQQDFTLDAVQYDIIFDAVGKSSFSHCKAVLKPNGVYITTIPSPSIFIQTVFTAFLPGQKAKFIIESPNTQDLLYLNSLMETGRMRSLIDRTYPLQDLAQAHAYSESERAVGKIAIRFVTEGIAVV</sequence>